<dbReference type="PANTHER" id="PTHR43320:SF3">
    <property type="entry name" value="CARBOHYDRATE KINASE PFKB DOMAIN-CONTAINING PROTEIN"/>
    <property type="match status" value="1"/>
</dbReference>
<comment type="similarity">
    <text evidence="1">Belongs to the carbohydrate kinase PfkB family.</text>
</comment>
<dbReference type="Pfam" id="PF00294">
    <property type="entry name" value="PfkB"/>
    <property type="match status" value="1"/>
</dbReference>
<evidence type="ECO:0000313" key="6">
    <source>
        <dbReference type="Proteomes" id="UP000004756"/>
    </source>
</evidence>
<name>C0D1G9_9FIRM</name>
<feature type="domain" description="Carbohydrate kinase PfkB" evidence="4">
    <location>
        <begin position="51"/>
        <end position="281"/>
    </location>
</feature>
<dbReference type="InterPro" id="IPR052700">
    <property type="entry name" value="Carb_kinase_PfkB-like"/>
</dbReference>
<evidence type="ECO:0000256" key="1">
    <source>
        <dbReference type="ARBA" id="ARBA00010688"/>
    </source>
</evidence>
<keyword evidence="3 5" id="KW-0418">Kinase</keyword>
<accession>C0D1G9</accession>
<dbReference type="HOGENOM" id="CLU_027634_13_0_9"/>
<dbReference type="AlphaFoldDB" id="C0D1G9"/>
<evidence type="ECO:0000256" key="3">
    <source>
        <dbReference type="ARBA" id="ARBA00022777"/>
    </source>
</evidence>
<dbReference type="PANTHER" id="PTHR43320">
    <property type="entry name" value="SUGAR KINASE"/>
    <property type="match status" value="1"/>
</dbReference>
<evidence type="ECO:0000256" key="2">
    <source>
        <dbReference type="ARBA" id="ARBA00022679"/>
    </source>
</evidence>
<evidence type="ECO:0000259" key="4">
    <source>
        <dbReference type="Pfam" id="PF00294"/>
    </source>
</evidence>
<reference evidence="5 6" key="1">
    <citation type="submission" date="2009-01" db="EMBL/GenBank/DDBJ databases">
        <authorList>
            <person name="Fulton L."/>
            <person name="Clifton S."/>
            <person name="Fulton B."/>
            <person name="Xu J."/>
            <person name="Minx P."/>
            <person name="Pepin K.H."/>
            <person name="Johnson M."/>
            <person name="Bhonagiri V."/>
            <person name="Nash W.E."/>
            <person name="Mardis E.R."/>
            <person name="Wilson R.K."/>
        </authorList>
    </citation>
    <scope>NUCLEOTIDE SEQUENCE [LARGE SCALE GENOMIC DNA]</scope>
    <source>
        <strain evidence="5 6">DSM 15981</strain>
    </source>
</reference>
<dbReference type="Proteomes" id="UP000004756">
    <property type="component" value="Unassembled WGS sequence"/>
</dbReference>
<comment type="caution">
    <text evidence="5">The sequence shown here is derived from an EMBL/GenBank/DDBJ whole genome shotgun (WGS) entry which is preliminary data.</text>
</comment>
<sequence>MNLLYFKRYKKLNNIYKARRRTMKVAAIGDNCIDVYERIGKKYPTGNVVDTGVNIQKLGIPVSVISTTGSDENGVWMVEALTKEGLDLSHFKVGDGATAITYMDMDGLDRVHGDYVEGVLENIVFDDEDIRFAAEHDLVHTALWGKAEDALPKIKALSGAKISFDYADRLDHELVEQTLPYVDYGFYSYHKERDPFIEGYLKDKVDRGMKIAVATFGDKGSLAYDGKQFYEGGIYPAKLVNTVGAGDSFIAGFLYEILMGSDIEKCLDTGARVAAKVVSTFNPWED</sequence>
<dbReference type="InterPro" id="IPR011611">
    <property type="entry name" value="PfkB_dom"/>
</dbReference>
<organism evidence="5 6">
    <name type="scientific">[Clostridium] asparagiforme DSM 15981</name>
    <dbReference type="NCBI Taxonomy" id="518636"/>
    <lineage>
        <taxon>Bacteria</taxon>
        <taxon>Bacillati</taxon>
        <taxon>Bacillota</taxon>
        <taxon>Clostridia</taxon>
        <taxon>Lachnospirales</taxon>
        <taxon>Lachnospiraceae</taxon>
        <taxon>Enterocloster</taxon>
    </lineage>
</organism>
<dbReference type="NCBIfam" id="NF007321">
    <property type="entry name" value="PRK09813.1"/>
    <property type="match status" value="1"/>
</dbReference>
<keyword evidence="6" id="KW-1185">Reference proteome</keyword>
<dbReference type="Gene3D" id="3.40.1190.20">
    <property type="match status" value="1"/>
</dbReference>
<dbReference type="SUPFAM" id="SSF53613">
    <property type="entry name" value="Ribokinase-like"/>
    <property type="match status" value="1"/>
</dbReference>
<keyword evidence="2" id="KW-0808">Transferase</keyword>
<proteinExistence type="inferred from homology"/>
<dbReference type="GO" id="GO:0016301">
    <property type="term" value="F:kinase activity"/>
    <property type="evidence" value="ECO:0007669"/>
    <property type="project" value="UniProtKB-KW"/>
</dbReference>
<gene>
    <name evidence="5" type="ORF">CLOSTASPAR_03107</name>
</gene>
<dbReference type="InterPro" id="IPR002173">
    <property type="entry name" value="Carboh/pur_kinase_PfkB_CS"/>
</dbReference>
<dbReference type="PROSITE" id="PS00584">
    <property type="entry name" value="PFKB_KINASES_2"/>
    <property type="match status" value="1"/>
</dbReference>
<dbReference type="EMBL" id="ACCJ01000223">
    <property type="protein sequence ID" value="EEG54824.1"/>
    <property type="molecule type" value="Genomic_DNA"/>
</dbReference>
<evidence type="ECO:0000313" key="5">
    <source>
        <dbReference type="EMBL" id="EEG54824.1"/>
    </source>
</evidence>
<dbReference type="InterPro" id="IPR029056">
    <property type="entry name" value="Ribokinase-like"/>
</dbReference>
<reference evidence="5 6" key="2">
    <citation type="submission" date="2009-02" db="EMBL/GenBank/DDBJ databases">
        <title>Draft genome sequence of Clostridium asparagiforme (DSM 15981).</title>
        <authorList>
            <person name="Sudarsanam P."/>
            <person name="Ley R."/>
            <person name="Guruge J."/>
            <person name="Turnbaugh P.J."/>
            <person name="Mahowald M."/>
            <person name="Liep D."/>
            <person name="Gordon J."/>
        </authorList>
    </citation>
    <scope>NUCLEOTIDE SEQUENCE [LARGE SCALE GENOMIC DNA]</scope>
    <source>
        <strain evidence="5 6">DSM 15981</strain>
    </source>
</reference>
<protein>
    <submittedName>
        <fullName evidence="5">Kinase, PfkB family</fullName>
    </submittedName>
</protein>